<evidence type="ECO:0000256" key="4">
    <source>
        <dbReference type="ARBA" id="ARBA00007423"/>
    </source>
</evidence>
<proteinExistence type="inferred from homology"/>
<dbReference type="Gene3D" id="3.30.470.20">
    <property type="entry name" value="ATP-grasp fold, B domain"/>
    <property type="match status" value="1"/>
</dbReference>
<comment type="pathway">
    <text evidence="2">Purine metabolism; IMP biosynthesis via de novo pathway; 5-amino-1-(5-phospho-D-ribosyl)imidazole from N(2)-formyl-N(1)-(5-phospho-D-ribosyl)glycinamide: step 2/2.</text>
</comment>
<accession>A0A507QV96</accession>
<evidence type="ECO:0000256" key="1">
    <source>
        <dbReference type="ARBA" id="ARBA00001946"/>
    </source>
</evidence>
<dbReference type="PANTHER" id="PTHR10520:SF12">
    <property type="entry name" value="TRIFUNCTIONAL PURINE BIOSYNTHETIC PROTEIN ADENOSINE-3"/>
    <property type="match status" value="1"/>
</dbReference>
<dbReference type="FunFam" id="3.90.650.10:FF:000007">
    <property type="entry name" value="Trifunctional purine biosynthetic protein adenosine-3"/>
    <property type="match status" value="1"/>
</dbReference>
<dbReference type="Pfam" id="PF00586">
    <property type="entry name" value="AIRS"/>
    <property type="match status" value="1"/>
</dbReference>
<keyword evidence="10" id="KW-0460">Magnesium</keyword>
<dbReference type="InterPro" id="IPR004733">
    <property type="entry name" value="PurM_cligase"/>
</dbReference>
<dbReference type="Gene3D" id="3.30.1490.20">
    <property type="entry name" value="ATP-grasp fold, A domain"/>
    <property type="match status" value="1"/>
</dbReference>
<dbReference type="HAMAP" id="MF_00741">
    <property type="entry name" value="AIRS"/>
    <property type="match status" value="1"/>
</dbReference>
<dbReference type="FunFam" id="3.30.1330.10:FF:000001">
    <property type="entry name" value="Phosphoribosylformylglycinamidine cyclo-ligase"/>
    <property type="match status" value="1"/>
</dbReference>
<keyword evidence="11" id="KW-0464">Manganese</keyword>
<comment type="caution">
    <text evidence="19">The sequence shown here is derived from an EMBL/GenBank/DDBJ whole genome shotgun (WGS) entry which is preliminary data.</text>
</comment>
<evidence type="ECO:0000256" key="14">
    <source>
        <dbReference type="ARBA" id="ARBA00029444"/>
    </source>
</evidence>
<dbReference type="NCBIfam" id="TIGR00877">
    <property type="entry name" value="purD"/>
    <property type="match status" value="1"/>
</dbReference>
<dbReference type="SUPFAM" id="SSF52440">
    <property type="entry name" value="PreATP-grasp domain"/>
    <property type="match status" value="1"/>
</dbReference>
<keyword evidence="20" id="KW-1185">Reference proteome</keyword>
<keyword evidence="9 17" id="KW-0067">ATP-binding</keyword>
<gene>
    <name evidence="19" type="ORF">MPDQ_006241</name>
</gene>
<sequence>MEHYTTHIQDLLENAISNMLQETLRILIVGNGGREHAFAWKLSQSPLVETVYVAPGNGGTGLGASRKIVNANVKGDDYPGLVAFAQKNNVNLVVPGPEAPLVDGIQGYFQAENVRLIETLSVFAVGIRCFGPSKAAARMEGSKTFSKDFMSRHNIPTAEYGNFSDYESARKYLDSVSHNVVIKADGLAGGKGVVIPTSKEEAHQALREMMLDHQFGAAGNEVVIEEYLEGDELSILTFSDGYTIRSLPPAQDHKRIYDGDKGPNTGGMGCYAPTRIAPKEVVEEIDRVIVQPSIDGMRKDGFPFVGILFTGLMMTKNGPKVLEYNVRGGDPETQTLLPLLSDDTDLAQIMVACTEHWLDGVTIKVEPKFSATVIAVAEGYPGSYAKGRPITLDQCPVDTLIFHAGTSLVNNELQTSGGRVIATTSTAPTIEEAVRKSYEGLSTIHFQGMFYRKDIAHRAFRDKQSTETSQQSLTYASAGVSIDAGNDLVSKIKSSVARTKRPGTDAVIGGFGGLFSLAAANPSVYNPNSPTLIGAIDGVGTKLKIAHAMGIHNTVGIDLVAMNVNDLVVQGAEPLFFLDCYSCGKLDVPTAAAFVTGVADGCVQAGCALIGGETAEMPGLFVENTYDAVGAAVGAINTTGPKARTILPDTSSMKAGDVLLALASSGIHSNGYSLVRKIVECSRLSYHDPSPFSSSSSSQAQTLGSALLTPTRIYVKPILKALSLTSAIKGLAHITGGGLVENVPRALPKNLLAHIDVRAWQLPPVFAWMKKTGNVSTTEMARAFNCGVGMVIIVQRGHEGAVRELFEKEGETVYQIGELRSKEKADEESVVLEGLESWN</sequence>
<dbReference type="Proteomes" id="UP000319663">
    <property type="component" value="Unassembled WGS sequence"/>
</dbReference>
<dbReference type="GO" id="GO:0046872">
    <property type="term" value="F:metal ion binding"/>
    <property type="evidence" value="ECO:0007669"/>
    <property type="project" value="UniProtKB-KW"/>
</dbReference>
<dbReference type="FunFam" id="3.40.50.20:FF:000006">
    <property type="entry name" value="Phosphoribosylamine--glycine ligase, chloroplastic"/>
    <property type="match status" value="1"/>
</dbReference>
<dbReference type="InterPro" id="IPR020562">
    <property type="entry name" value="PRibGlycinamide_synth_N"/>
</dbReference>
<dbReference type="GO" id="GO:0004637">
    <property type="term" value="F:phosphoribosylamine-glycine ligase activity"/>
    <property type="evidence" value="ECO:0007669"/>
    <property type="project" value="UniProtKB-EC"/>
</dbReference>
<dbReference type="InterPro" id="IPR000115">
    <property type="entry name" value="PRibGlycinamide_synth"/>
</dbReference>
<dbReference type="STRING" id="5098.A0A507QV96"/>
<dbReference type="InterPro" id="IPR036676">
    <property type="entry name" value="PurM-like_C_sf"/>
</dbReference>
<evidence type="ECO:0000256" key="2">
    <source>
        <dbReference type="ARBA" id="ARBA00004686"/>
    </source>
</evidence>
<evidence type="ECO:0000259" key="18">
    <source>
        <dbReference type="PROSITE" id="PS50975"/>
    </source>
</evidence>
<comment type="cofactor">
    <cofactor evidence="1">
        <name>Mg(2+)</name>
        <dbReference type="ChEBI" id="CHEBI:18420"/>
    </cofactor>
</comment>
<comment type="catalytic activity">
    <reaction evidence="16">
        <text>2-formamido-N(1)-(5-O-phospho-beta-D-ribosyl)acetamidine + ATP = 5-amino-1-(5-phospho-beta-D-ribosyl)imidazole + ADP + phosphate + H(+)</text>
        <dbReference type="Rhea" id="RHEA:23032"/>
        <dbReference type="ChEBI" id="CHEBI:15378"/>
        <dbReference type="ChEBI" id="CHEBI:30616"/>
        <dbReference type="ChEBI" id="CHEBI:43474"/>
        <dbReference type="ChEBI" id="CHEBI:137981"/>
        <dbReference type="ChEBI" id="CHEBI:147287"/>
        <dbReference type="ChEBI" id="CHEBI:456216"/>
        <dbReference type="EC" id="6.3.3.1"/>
    </reaction>
</comment>
<dbReference type="Gene3D" id="3.90.650.10">
    <property type="entry name" value="PurM-like C-terminal domain"/>
    <property type="match status" value="1"/>
</dbReference>
<comment type="similarity">
    <text evidence="4">In the N-terminal section; belongs to the GARS family.</text>
</comment>
<dbReference type="Pfam" id="PF02769">
    <property type="entry name" value="AIRS_C"/>
    <property type="match status" value="1"/>
</dbReference>
<comment type="similarity">
    <text evidence="14">In the C-terminal section; belongs to the AIR synthase family.</text>
</comment>
<dbReference type="PROSITE" id="PS50975">
    <property type="entry name" value="ATP_GRASP"/>
    <property type="match status" value="1"/>
</dbReference>
<dbReference type="NCBIfam" id="TIGR00878">
    <property type="entry name" value="purM"/>
    <property type="match status" value="1"/>
</dbReference>
<evidence type="ECO:0000256" key="13">
    <source>
        <dbReference type="ARBA" id="ARBA00029388"/>
    </source>
</evidence>
<evidence type="ECO:0000256" key="3">
    <source>
        <dbReference type="ARBA" id="ARBA00005174"/>
    </source>
</evidence>
<keyword evidence="12" id="KW-0511">Multifunctional enzyme</keyword>
<dbReference type="GO" id="GO:0005829">
    <property type="term" value="C:cytosol"/>
    <property type="evidence" value="ECO:0007669"/>
    <property type="project" value="TreeGrafter"/>
</dbReference>
<dbReference type="InterPro" id="IPR037123">
    <property type="entry name" value="PRibGlycinamide_synth_C_sf"/>
</dbReference>
<dbReference type="InterPro" id="IPR016185">
    <property type="entry name" value="PreATP-grasp_dom_sf"/>
</dbReference>
<feature type="domain" description="ATP-grasp" evidence="18">
    <location>
        <begin position="147"/>
        <end position="355"/>
    </location>
</feature>
<dbReference type="Gene3D" id="3.90.600.10">
    <property type="entry name" value="Phosphoribosylglycinamide synthetase, C-terminal domain"/>
    <property type="match status" value="1"/>
</dbReference>
<dbReference type="InterPro" id="IPR020560">
    <property type="entry name" value="PRibGlycinamide_synth_C-dom"/>
</dbReference>
<evidence type="ECO:0000313" key="19">
    <source>
        <dbReference type="EMBL" id="TQB73073.1"/>
    </source>
</evidence>
<evidence type="ECO:0000256" key="5">
    <source>
        <dbReference type="ARBA" id="ARBA00022598"/>
    </source>
</evidence>
<dbReference type="InterPro" id="IPR016188">
    <property type="entry name" value="PurM-like_N"/>
</dbReference>
<dbReference type="FunFam" id="3.90.600.10:FF:000001">
    <property type="entry name" value="Trifunctional purine biosynthetic protein adenosine-3"/>
    <property type="match status" value="1"/>
</dbReference>
<dbReference type="UniPathway" id="UPA00074">
    <property type="reaction ID" value="UER00125"/>
</dbReference>
<dbReference type="GO" id="GO:0046084">
    <property type="term" value="P:adenine biosynthetic process"/>
    <property type="evidence" value="ECO:0007669"/>
    <property type="project" value="TreeGrafter"/>
</dbReference>
<dbReference type="GO" id="GO:0006189">
    <property type="term" value="P:'de novo' IMP biosynthetic process"/>
    <property type="evidence" value="ECO:0007669"/>
    <property type="project" value="UniProtKB-UniPathway"/>
</dbReference>
<keyword evidence="7 17" id="KW-0547">Nucleotide-binding</keyword>
<organism evidence="19 20">
    <name type="scientific">Monascus purpureus</name>
    <name type="common">Red mold</name>
    <name type="synonym">Monascus anka</name>
    <dbReference type="NCBI Taxonomy" id="5098"/>
    <lineage>
        <taxon>Eukaryota</taxon>
        <taxon>Fungi</taxon>
        <taxon>Dikarya</taxon>
        <taxon>Ascomycota</taxon>
        <taxon>Pezizomycotina</taxon>
        <taxon>Eurotiomycetes</taxon>
        <taxon>Eurotiomycetidae</taxon>
        <taxon>Eurotiales</taxon>
        <taxon>Aspergillaceae</taxon>
        <taxon>Monascus</taxon>
    </lineage>
</organism>
<dbReference type="SUPFAM" id="SSF56042">
    <property type="entry name" value="PurM C-terminal domain-like"/>
    <property type="match status" value="1"/>
</dbReference>
<dbReference type="InterPro" id="IPR011054">
    <property type="entry name" value="Rudment_hybrid_motif"/>
</dbReference>
<dbReference type="Gene3D" id="3.30.1330.10">
    <property type="entry name" value="PurM-like, N-terminal domain"/>
    <property type="match status" value="1"/>
</dbReference>
<evidence type="ECO:0000256" key="10">
    <source>
        <dbReference type="ARBA" id="ARBA00022842"/>
    </source>
</evidence>
<evidence type="ECO:0000256" key="17">
    <source>
        <dbReference type="PROSITE-ProRule" id="PRU00409"/>
    </source>
</evidence>
<dbReference type="Pfam" id="PF02843">
    <property type="entry name" value="GARS_C"/>
    <property type="match status" value="1"/>
</dbReference>
<dbReference type="FunFam" id="3.30.470.20:FF:000018">
    <property type="entry name" value="Trifunctional purine biosynthetic protein adenosine-3"/>
    <property type="match status" value="1"/>
</dbReference>
<dbReference type="PANTHER" id="PTHR10520">
    <property type="entry name" value="TRIFUNCTIONAL PURINE BIOSYNTHETIC PROTEIN ADENOSINE-3-RELATED"/>
    <property type="match status" value="1"/>
</dbReference>
<evidence type="ECO:0000256" key="15">
    <source>
        <dbReference type="ARBA" id="ARBA00047843"/>
    </source>
</evidence>
<dbReference type="SMART" id="SM01209">
    <property type="entry name" value="GARS_A"/>
    <property type="match status" value="1"/>
</dbReference>
<evidence type="ECO:0000256" key="11">
    <source>
        <dbReference type="ARBA" id="ARBA00023211"/>
    </source>
</evidence>
<comment type="catalytic activity">
    <reaction evidence="15">
        <text>5-phospho-beta-D-ribosylamine + glycine + ATP = N(1)-(5-phospho-beta-D-ribosyl)glycinamide + ADP + phosphate + H(+)</text>
        <dbReference type="Rhea" id="RHEA:17453"/>
        <dbReference type="ChEBI" id="CHEBI:15378"/>
        <dbReference type="ChEBI" id="CHEBI:30616"/>
        <dbReference type="ChEBI" id="CHEBI:43474"/>
        <dbReference type="ChEBI" id="CHEBI:57305"/>
        <dbReference type="ChEBI" id="CHEBI:58681"/>
        <dbReference type="ChEBI" id="CHEBI:143788"/>
        <dbReference type="ChEBI" id="CHEBI:456216"/>
        <dbReference type="EC" id="6.3.4.13"/>
    </reaction>
</comment>
<dbReference type="InterPro" id="IPR010918">
    <property type="entry name" value="PurM-like_C_dom"/>
</dbReference>
<dbReference type="SUPFAM" id="SSF51246">
    <property type="entry name" value="Rudiment single hybrid motif"/>
    <property type="match status" value="1"/>
</dbReference>
<evidence type="ECO:0000256" key="8">
    <source>
        <dbReference type="ARBA" id="ARBA00022755"/>
    </source>
</evidence>
<dbReference type="Pfam" id="PF02844">
    <property type="entry name" value="GARS_N"/>
    <property type="match status" value="1"/>
</dbReference>
<comment type="pathway">
    <text evidence="3">Purine metabolism; IMP biosynthesis via de novo pathway; N(1)-(5-phospho-D-ribosyl)glycinamide from 5-phospho-alpha-D-ribose 1-diphosphate: step 2/2.</text>
</comment>
<dbReference type="HAMAP" id="MF_00138">
    <property type="entry name" value="GARS"/>
    <property type="match status" value="1"/>
</dbReference>
<keyword evidence="8" id="KW-0658">Purine biosynthesis</keyword>
<dbReference type="SUPFAM" id="SSF56059">
    <property type="entry name" value="Glutathione synthetase ATP-binding domain-like"/>
    <property type="match status" value="1"/>
</dbReference>
<reference evidence="19 20" key="1">
    <citation type="submission" date="2019-06" db="EMBL/GenBank/DDBJ databases">
        <title>Wine fermentation using esterase from Monascus purpureus.</title>
        <authorList>
            <person name="Geng C."/>
            <person name="Zhang Y."/>
        </authorList>
    </citation>
    <scope>NUCLEOTIDE SEQUENCE [LARGE SCALE GENOMIC DNA]</scope>
    <source>
        <strain evidence="19">HQ1</strain>
    </source>
</reference>
<comment type="function">
    <text evidence="13">Catalyzes the second and fifth step in the 'de novo' purine biosynthesis pathway; contains phosphoribosylamine--glycine ligase (GARS) and phosphoribosylformylglycinamidine cyclo-ligase (AIRS) activities.</text>
</comment>
<keyword evidence="5" id="KW-0436">Ligase</keyword>
<dbReference type="EMBL" id="VIFY01000051">
    <property type="protein sequence ID" value="TQB73073.1"/>
    <property type="molecule type" value="Genomic_DNA"/>
</dbReference>
<evidence type="ECO:0000256" key="12">
    <source>
        <dbReference type="ARBA" id="ARBA00023268"/>
    </source>
</evidence>
<dbReference type="FunFam" id="3.30.1490.20:FF:000006">
    <property type="entry name" value="phosphoribosylamine--glycine ligase, chloroplastic-like"/>
    <property type="match status" value="1"/>
</dbReference>
<dbReference type="InterPro" id="IPR036921">
    <property type="entry name" value="PurM-like_N_sf"/>
</dbReference>
<dbReference type="SUPFAM" id="SSF55326">
    <property type="entry name" value="PurM N-terminal domain-like"/>
    <property type="match status" value="1"/>
</dbReference>
<dbReference type="InterPro" id="IPR011761">
    <property type="entry name" value="ATP-grasp"/>
</dbReference>
<evidence type="ECO:0000256" key="7">
    <source>
        <dbReference type="ARBA" id="ARBA00022741"/>
    </source>
</evidence>
<evidence type="ECO:0000313" key="20">
    <source>
        <dbReference type="Proteomes" id="UP000319663"/>
    </source>
</evidence>
<dbReference type="Gene3D" id="3.40.50.20">
    <property type="match status" value="1"/>
</dbReference>
<name>A0A507QV96_MONPU</name>
<dbReference type="AlphaFoldDB" id="A0A507QV96"/>
<dbReference type="CDD" id="cd02196">
    <property type="entry name" value="PurM"/>
    <property type="match status" value="1"/>
</dbReference>
<dbReference type="Pfam" id="PF01071">
    <property type="entry name" value="GARS_A"/>
    <property type="match status" value="1"/>
</dbReference>
<evidence type="ECO:0000256" key="16">
    <source>
        <dbReference type="ARBA" id="ARBA00049057"/>
    </source>
</evidence>
<dbReference type="InterPro" id="IPR020561">
    <property type="entry name" value="PRibGlycinamid_synth_ATP-grasp"/>
</dbReference>
<keyword evidence="6" id="KW-0479">Metal-binding</keyword>
<protein>
    <recommendedName>
        <fullName evidence="18">ATP-grasp domain-containing protein</fullName>
    </recommendedName>
</protein>
<evidence type="ECO:0000256" key="6">
    <source>
        <dbReference type="ARBA" id="ARBA00022723"/>
    </source>
</evidence>
<evidence type="ECO:0000256" key="9">
    <source>
        <dbReference type="ARBA" id="ARBA00022840"/>
    </source>
</evidence>
<dbReference type="SMART" id="SM01210">
    <property type="entry name" value="GARS_C"/>
    <property type="match status" value="1"/>
</dbReference>
<dbReference type="InterPro" id="IPR013815">
    <property type="entry name" value="ATP_grasp_subdomain_1"/>
</dbReference>
<dbReference type="GO" id="GO:0005524">
    <property type="term" value="F:ATP binding"/>
    <property type="evidence" value="ECO:0007669"/>
    <property type="project" value="UniProtKB-UniRule"/>
</dbReference>
<dbReference type="GO" id="GO:0004641">
    <property type="term" value="F:phosphoribosylformylglycinamidine cyclo-ligase activity"/>
    <property type="evidence" value="ECO:0007669"/>
    <property type="project" value="UniProtKB-EC"/>
</dbReference>